<protein>
    <submittedName>
        <fullName evidence="2">Uncharacterized protein</fullName>
    </submittedName>
</protein>
<feature type="transmembrane region" description="Helical" evidence="1">
    <location>
        <begin position="157"/>
        <end position="173"/>
    </location>
</feature>
<dbReference type="EMBL" id="LAZR01039127">
    <property type="protein sequence ID" value="KKL17776.1"/>
    <property type="molecule type" value="Genomic_DNA"/>
</dbReference>
<reference evidence="2" key="1">
    <citation type="journal article" date="2015" name="Nature">
        <title>Complex archaea that bridge the gap between prokaryotes and eukaryotes.</title>
        <authorList>
            <person name="Spang A."/>
            <person name="Saw J.H."/>
            <person name="Jorgensen S.L."/>
            <person name="Zaremba-Niedzwiedzka K."/>
            <person name="Martijn J."/>
            <person name="Lind A.E."/>
            <person name="van Eijk R."/>
            <person name="Schleper C."/>
            <person name="Guy L."/>
            <person name="Ettema T.J."/>
        </authorList>
    </citation>
    <scope>NUCLEOTIDE SEQUENCE</scope>
</reference>
<name>A0A0F9DJ91_9ZZZZ</name>
<keyword evidence="1" id="KW-0472">Membrane</keyword>
<dbReference type="AlphaFoldDB" id="A0A0F9DJ91"/>
<comment type="caution">
    <text evidence="2">The sequence shown here is derived from an EMBL/GenBank/DDBJ whole genome shotgun (WGS) entry which is preliminary data.</text>
</comment>
<feature type="non-terminal residue" evidence="2">
    <location>
        <position position="1"/>
    </location>
</feature>
<sequence length="212" mass="25177">PRAWTSFCRNYLWGWLDFSRPPRYLWGNLEAGLPGHFDLYYNEQNGLRIRYPNDIPPIGHWFISWPPYWAWTQRTRDSRRLWRFGARYTETTAGLPSWTPTPEHNYYNFPAGPAIRDLSPDLAFALSRQQLRNHLLHAAVAVPLTLALLYWSLPRWGGALLAIIAVAGFKEWFEVMRRLRRGKGIHWWDGVFDLSGWVFFWALTILTWRWLT</sequence>
<keyword evidence="1" id="KW-0812">Transmembrane</keyword>
<feature type="transmembrane region" description="Helical" evidence="1">
    <location>
        <begin position="134"/>
        <end position="151"/>
    </location>
</feature>
<evidence type="ECO:0000313" key="2">
    <source>
        <dbReference type="EMBL" id="KKL17776.1"/>
    </source>
</evidence>
<keyword evidence="1" id="KW-1133">Transmembrane helix</keyword>
<evidence type="ECO:0000256" key="1">
    <source>
        <dbReference type="SAM" id="Phobius"/>
    </source>
</evidence>
<proteinExistence type="predicted"/>
<organism evidence="2">
    <name type="scientific">marine sediment metagenome</name>
    <dbReference type="NCBI Taxonomy" id="412755"/>
    <lineage>
        <taxon>unclassified sequences</taxon>
        <taxon>metagenomes</taxon>
        <taxon>ecological metagenomes</taxon>
    </lineage>
</organism>
<feature type="transmembrane region" description="Helical" evidence="1">
    <location>
        <begin position="194"/>
        <end position="211"/>
    </location>
</feature>
<accession>A0A0F9DJ91</accession>
<gene>
    <name evidence="2" type="ORF">LCGC14_2482170</name>
</gene>